<accession>A0ABY2RX78</accession>
<comment type="caution">
    <text evidence="1">The sequence shown here is derived from an EMBL/GenBank/DDBJ whole genome shotgun (WGS) entry which is preliminary data.</text>
</comment>
<dbReference type="EMBL" id="SWMS01000021">
    <property type="protein sequence ID" value="TKG64286.1"/>
    <property type="molecule type" value="Genomic_DNA"/>
</dbReference>
<protein>
    <recommendedName>
        <fullName evidence="3">DUF3800 domain-containing protein</fullName>
    </recommendedName>
</protein>
<evidence type="ECO:0000313" key="1">
    <source>
        <dbReference type="EMBL" id="TKG64286.1"/>
    </source>
</evidence>
<evidence type="ECO:0000313" key="2">
    <source>
        <dbReference type="Proteomes" id="UP000309992"/>
    </source>
</evidence>
<reference evidence="1 2" key="1">
    <citation type="journal article" date="2015" name="Antonie Van Leeuwenhoek">
        <title>Prauserella endophytica sp. nov., an endophytic actinobacterium isolated from Tamarix taklamakanensis.</title>
        <authorList>
            <person name="Liu J.M."/>
            <person name="Habden X."/>
            <person name="Guo L."/>
            <person name="Tuo L."/>
            <person name="Jiang Z.K."/>
            <person name="Liu S.W."/>
            <person name="Liu X.F."/>
            <person name="Chen L."/>
            <person name="Li R.F."/>
            <person name="Zhang Y.Q."/>
            <person name="Sun C.H."/>
        </authorList>
    </citation>
    <scope>NUCLEOTIDE SEQUENCE [LARGE SCALE GENOMIC DNA]</scope>
    <source>
        <strain evidence="1 2">CGMCC 4.7182</strain>
    </source>
</reference>
<name>A0ABY2RX78_9PSEU</name>
<organism evidence="1 2">
    <name type="scientific">Prauserella endophytica</name>
    <dbReference type="NCBI Taxonomy" id="1592324"/>
    <lineage>
        <taxon>Bacteria</taxon>
        <taxon>Bacillati</taxon>
        <taxon>Actinomycetota</taxon>
        <taxon>Actinomycetes</taxon>
        <taxon>Pseudonocardiales</taxon>
        <taxon>Pseudonocardiaceae</taxon>
        <taxon>Prauserella</taxon>
        <taxon>Prauserella coralliicola group</taxon>
    </lineage>
</organism>
<keyword evidence="2" id="KW-1185">Reference proteome</keyword>
<dbReference type="RefSeq" id="WP_112276180.1">
    <property type="nucleotide sequence ID" value="NZ_SWMS01000021.1"/>
</dbReference>
<evidence type="ECO:0008006" key="3">
    <source>
        <dbReference type="Google" id="ProtNLM"/>
    </source>
</evidence>
<gene>
    <name evidence="1" type="ORF">FCN18_29205</name>
</gene>
<sequence>MTVHAFVDESTRTGLYLLGVTIVEPAQLRPARRELSRLLLPGARELHFKKEKPPRRRELADRIARLGVPTRIYSACCSPKAQEDARQRCLEELAGDLLDVGARRLVLDSRGHRDVDDKRTLQRVLGFRPSKTDLTYEHFESTAEPLLWIADAVTWCHGAGGEYRRRVAGIIAEVVRL</sequence>
<proteinExistence type="predicted"/>
<dbReference type="Proteomes" id="UP000309992">
    <property type="component" value="Unassembled WGS sequence"/>
</dbReference>